<feature type="region of interest" description="Disordered" evidence="1">
    <location>
        <begin position="398"/>
        <end position="419"/>
    </location>
</feature>
<feature type="region of interest" description="Disordered" evidence="1">
    <location>
        <begin position="447"/>
        <end position="589"/>
    </location>
</feature>
<proteinExistence type="predicted"/>
<evidence type="ECO:0000313" key="2">
    <source>
        <dbReference type="EMBL" id="CAK0861095.1"/>
    </source>
</evidence>
<protein>
    <submittedName>
        <fullName evidence="2">Uncharacterized protein</fullName>
    </submittedName>
</protein>
<accession>A0ABN9UNX7</accession>
<sequence length="944" mass="103217">RDFCSSRCAPVVVRPRVRPPLASGLIVGRREICAFIDPGQALPRTLHGVEGGGGERMSAPQVAPEAELPCFIVRGCIATVFCVLTAHVWLCWDDLIASVRGLRRELQRLGAPPGLCTSFDTRLCTELHRVRAARGRFFLDTMQVPVTTLSLLVLIGMSLRGKHDLGLALSAVFVLLRYMALLYVNHCIKFSRIPSVDISFVFKLTMSLLVLRTHFTDTDDFLMNGGLRCGLRVFNAILLLDFKTAWRWNVLFSAVVCITAWNRSDHLCTDGRHAMDAFASHCLSEAGTFATVCAVPLLLETCEKDRIKASLESSESGKAYQAVQSMLRVFCDAQLRICPQSSIIAHSPHLLHLLGLGDQAGEPRRSLRGDSFLRYVDELDQQRFQDFVAAAVVPQLGGDSSSRSAAPPGESLGTDGSGVGLATSIQVSLRTEGGGLPAPVELSLFLYDPRPRRQRRPRVPDGDPRDQGCSAAGGMHGGPRGRGLAATCGGRAREPRARPRGEPRRLPREDKRALYQSRCGASSARLSARPTSSRTRSIPPPQSAWAPWQPPVLHVCEKRSDGSRSSSSGRSGTSSRSSAPDAGQVSSVSLRLDSATREFRVQEMLLRFQAGPRAPCLKQWLPRDALAQIEKRCQALMHAKWYEDVEEVDSALGALEFCRHGSAFMLAERAELVVPGSLADPANSSDDDPADDVPSNLMTTMTQPSAPEENADDDLDLMVAMNLHEVSTIPCPGRSDVPGSRGGCDRSASRCRGWTQSPSRRQARRAEPTTRRHAPLLSFLTPRLPSSGALAPPGVFLPCQSFSSPVILRLDFSDPRPQRFRHLQLSLGGSFRVCMFAASFCWHSFEVTFGFLSYAGAVLLILAGDVSHILGGTLRKATATEHNSVDMFRGSLAKVRQSAEDVHDCLDERAYITVCVVPTFFLQARRERSQHRMWSEGTSANSSK</sequence>
<feature type="non-terminal residue" evidence="2">
    <location>
        <position position="1"/>
    </location>
</feature>
<evidence type="ECO:0000313" key="3">
    <source>
        <dbReference type="Proteomes" id="UP001189429"/>
    </source>
</evidence>
<reference evidence="2" key="1">
    <citation type="submission" date="2023-10" db="EMBL/GenBank/DDBJ databases">
        <authorList>
            <person name="Chen Y."/>
            <person name="Shah S."/>
            <person name="Dougan E. K."/>
            <person name="Thang M."/>
            <person name="Chan C."/>
        </authorList>
    </citation>
    <scope>NUCLEOTIDE SEQUENCE [LARGE SCALE GENOMIC DNA]</scope>
</reference>
<feature type="region of interest" description="Disordered" evidence="1">
    <location>
        <begin position="677"/>
        <end position="710"/>
    </location>
</feature>
<feature type="region of interest" description="Disordered" evidence="1">
    <location>
        <begin position="730"/>
        <end position="771"/>
    </location>
</feature>
<dbReference type="Proteomes" id="UP001189429">
    <property type="component" value="Unassembled WGS sequence"/>
</dbReference>
<organism evidence="2 3">
    <name type="scientific">Prorocentrum cordatum</name>
    <dbReference type="NCBI Taxonomy" id="2364126"/>
    <lineage>
        <taxon>Eukaryota</taxon>
        <taxon>Sar</taxon>
        <taxon>Alveolata</taxon>
        <taxon>Dinophyceae</taxon>
        <taxon>Prorocentrales</taxon>
        <taxon>Prorocentraceae</taxon>
        <taxon>Prorocentrum</taxon>
    </lineage>
</organism>
<evidence type="ECO:0000256" key="1">
    <source>
        <dbReference type="SAM" id="MobiDB-lite"/>
    </source>
</evidence>
<keyword evidence="3" id="KW-1185">Reference proteome</keyword>
<dbReference type="EMBL" id="CAUYUJ010016040">
    <property type="protein sequence ID" value="CAK0861095.1"/>
    <property type="molecule type" value="Genomic_DNA"/>
</dbReference>
<name>A0ABN9UNX7_9DINO</name>
<feature type="compositionally biased region" description="Low complexity" evidence="1">
    <location>
        <begin position="563"/>
        <end position="578"/>
    </location>
</feature>
<gene>
    <name evidence="2" type="ORF">PCOR1329_LOCUS49870</name>
</gene>
<feature type="compositionally biased region" description="Low complexity" evidence="1">
    <location>
        <begin position="521"/>
        <end position="547"/>
    </location>
</feature>
<feature type="compositionally biased region" description="Basic and acidic residues" evidence="1">
    <location>
        <begin position="491"/>
        <end position="513"/>
    </location>
</feature>
<comment type="caution">
    <text evidence="2">The sequence shown here is derived from an EMBL/GenBank/DDBJ whole genome shotgun (WGS) entry which is preliminary data.</text>
</comment>